<dbReference type="Gene3D" id="3.40.50.150">
    <property type="entry name" value="Vaccinia Virus protein VP39"/>
    <property type="match status" value="1"/>
</dbReference>
<dbReference type="SUPFAM" id="SSF53335">
    <property type="entry name" value="S-adenosyl-L-methionine-dependent methyltransferases"/>
    <property type="match status" value="1"/>
</dbReference>
<dbReference type="PANTHER" id="PTHR43861">
    <property type="entry name" value="TRANS-ACONITATE 2-METHYLTRANSFERASE-RELATED"/>
    <property type="match status" value="1"/>
</dbReference>
<dbReference type="InterPro" id="IPR013216">
    <property type="entry name" value="Methyltransf_11"/>
</dbReference>
<dbReference type="InterPro" id="IPR029063">
    <property type="entry name" value="SAM-dependent_MTases_sf"/>
</dbReference>
<dbReference type="CDD" id="cd02440">
    <property type="entry name" value="AdoMet_MTases"/>
    <property type="match status" value="1"/>
</dbReference>
<evidence type="ECO:0000259" key="2">
    <source>
        <dbReference type="Pfam" id="PF08241"/>
    </source>
</evidence>
<keyword evidence="1" id="KW-1133">Transmembrane helix</keyword>
<name>A0A6C0F878_9ZZZZ</name>
<reference evidence="3" key="1">
    <citation type="journal article" date="2020" name="Nature">
        <title>Giant virus diversity and host interactions through global metagenomics.</title>
        <authorList>
            <person name="Schulz F."/>
            <person name="Roux S."/>
            <person name="Paez-Espino D."/>
            <person name="Jungbluth S."/>
            <person name="Walsh D.A."/>
            <person name="Denef V.J."/>
            <person name="McMahon K.D."/>
            <person name="Konstantinidis K.T."/>
            <person name="Eloe-Fadrosh E.A."/>
            <person name="Kyrpides N.C."/>
            <person name="Woyke T."/>
        </authorList>
    </citation>
    <scope>NUCLEOTIDE SEQUENCE</scope>
    <source>
        <strain evidence="3">GVMAG-S-ERX556049-19</strain>
    </source>
</reference>
<organism evidence="3">
    <name type="scientific">viral metagenome</name>
    <dbReference type="NCBI Taxonomy" id="1070528"/>
    <lineage>
        <taxon>unclassified sequences</taxon>
        <taxon>metagenomes</taxon>
        <taxon>organismal metagenomes</taxon>
    </lineage>
</organism>
<dbReference type="GO" id="GO:0008757">
    <property type="term" value="F:S-adenosylmethionine-dependent methyltransferase activity"/>
    <property type="evidence" value="ECO:0007669"/>
    <property type="project" value="InterPro"/>
</dbReference>
<proteinExistence type="predicted"/>
<dbReference type="AlphaFoldDB" id="A0A6C0F878"/>
<keyword evidence="1" id="KW-0472">Membrane</keyword>
<protein>
    <recommendedName>
        <fullName evidence="2">Methyltransferase type 11 domain-containing protein</fullName>
    </recommendedName>
</protein>
<sequence>MFFTIYSLLTTKNPNLLYLKWVLIFALLILAVLIYKQLRPPSLLNEGFTQEEPFVVKLNDEALDSFYVELYDTLHGVDKRVNSELSHIIQTTTPDTKNSVFLDVGSGTGKSVYELNDAGYQAYGIEKNDNMADYSQELYPDIEVLSADAMQPIAFEKSTFTHVLCRYFTIYHFQDKAQFFKNCYFWMKPGGYLVVHLVNRDKFTNIIPYEKTYNYREKTKNGCKVEQKTTFKDYDYKGCYEINNKTSKTQFIETMIDNDTNHIRQNEITLHMEDIRTIIDIAKKNGFIFHGKTDMKEISGDSYQYLYYFERPL</sequence>
<keyword evidence="1" id="KW-0812">Transmembrane</keyword>
<accession>A0A6C0F878</accession>
<dbReference type="EMBL" id="MN738822">
    <property type="protein sequence ID" value="QHT37888.1"/>
    <property type="molecule type" value="Genomic_DNA"/>
</dbReference>
<evidence type="ECO:0000256" key="1">
    <source>
        <dbReference type="SAM" id="Phobius"/>
    </source>
</evidence>
<dbReference type="Pfam" id="PF08241">
    <property type="entry name" value="Methyltransf_11"/>
    <property type="match status" value="1"/>
</dbReference>
<feature type="transmembrane region" description="Helical" evidence="1">
    <location>
        <begin position="16"/>
        <end position="35"/>
    </location>
</feature>
<evidence type="ECO:0000313" key="3">
    <source>
        <dbReference type="EMBL" id="QHT37888.1"/>
    </source>
</evidence>
<feature type="domain" description="Methyltransferase type 11" evidence="2">
    <location>
        <begin position="102"/>
        <end position="195"/>
    </location>
</feature>